<keyword evidence="2" id="KW-0472">Membrane</keyword>
<reference evidence="3" key="1">
    <citation type="submission" date="2020-05" db="EMBL/GenBank/DDBJ databases">
        <title>Mycena genomes resolve the evolution of fungal bioluminescence.</title>
        <authorList>
            <person name="Tsai I.J."/>
        </authorList>
    </citation>
    <scope>NUCLEOTIDE SEQUENCE</scope>
    <source>
        <strain evidence="3">CCC161011</strain>
    </source>
</reference>
<evidence type="ECO:0000256" key="2">
    <source>
        <dbReference type="SAM" id="Phobius"/>
    </source>
</evidence>
<dbReference type="AlphaFoldDB" id="A0A8H6YB56"/>
<feature type="transmembrane region" description="Helical" evidence="2">
    <location>
        <begin position="27"/>
        <end position="44"/>
    </location>
</feature>
<feature type="transmembrane region" description="Helical" evidence="2">
    <location>
        <begin position="225"/>
        <end position="243"/>
    </location>
</feature>
<name>A0A8H6YB56_9AGAR</name>
<evidence type="ECO:0000313" key="4">
    <source>
        <dbReference type="Proteomes" id="UP000620124"/>
    </source>
</evidence>
<evidence type="ECO:0000256" key="1">
    <source>
        <dbReference type="SAM" id="MobiDB-lite"/>
    </source>
</evidence>
<accession>A0A8H6YB56</accession>
<feature type="transmembrane region" description="Helical" evidence="2">
    <location>
        <begin position="143"/>
        <end position="163"/>
    </location>
</feature>
<feature type="transmembrane region" description="Helical" evidence="2">
    <location>
        <begin position="263"/>
        <end position="283"/>
    </location>
</feature>
<feature type="compositionally biased region" description="Polar residues" evidence="1">
    <location>
        <begin position="319"/>
        <end position="334"/>
    </location>
</feature>
<organism evidence="3 4">
    <name type="scientific">Mycena venus</name>
    <dbReference type="NCBI Taxonomy" id="2733690"/>
    <lineage>
        <taxon>Eukaryota</taxon>
        <taxon>Fungi</taxon>
        <taxon>Dikarya</taxon>
        <taxon>Basidiomycota</taxon>
        <taxon>Agaricomycotina</taxon>
        <taxon>Agaricomycetes</taxon>
        <taxon>Agaricomycetidae</taxon>
        <taxon>Agaricales</taxon>
        <taxon>Marasmiineae</taxon>
        <taxon>Mycenaceae</taxon>
        <taxon>Mycena</taxon>
    </lineage>
</organism>
<feature type="transmembrane region" description="Helical" evidence="2">
    <location>
        <begin position="183"/>
        <end position="204"/>
    </location>
</feature>
<gene>
    <name evidence="3" type="ORF">MVEN_00918100</name>
</gene>
<feature type="transmembrane region" description="Helical" evidence="2">
    <location>
        <begin position="56"/>
        <end position="74"/>
    </location>
</feature>
<keyword evidence="4" id="KW-1185">Reference proteome</keyword>
<sequence length="366" mass="40598">MSNATNEVVFTFGSILYRNEIPHSVGFSFYGIYLVFFCGYAWIAMQHPIKSTASKVLLAGMLLLFLSSTMQFVLDMTFTLEQLKGYLMWTDVALENRRSLWLQKHEFIYVLERWPTAINFMISDLIVVWRVSVMQSERRWMQVVLWAFAAADVVLWICAASVTSRDAAQRSQNPTTDELLNTVTNFISLGTNLLGTGAIALTAWKQKKLMRETFLTKWRGDVPRILMVLVETGGVWAVIQLVFSMLQEINQGNFSGVDMATAIIAKAALYLAAILPTATVIIVRSQRSVERTVNFGGAIEFDSSGRAHSTSRLSALQFSDTPSASKVQPPTSIDSVPAWMEEGRGAPGAVDRAEEKRVSGQGGGVV</sequence>
<dbReference type="OrthoDB" id="3029622at2759"/>
<feature type="region of interest" description="Disordered" evidence="1">
    <location>
        <begin position="319"/>
        <end position="366"/>
    </location>
</feature>
<keyword evidence="2" id="KW-1133">Transmembrane helix</keyword>
<dbReference type="Proteomes" id="UP000620124">
    <property type="component" value="Unassembled WGS sequence"/>
</dbReference>
<evidence type="ECO:0000313" key="3">
    <source>
        <dbReference type="EMBL" id="KAF7355892.1"/>
    </source>
</evidence>
<dbReference type="EMBL" id="JACAZI010000007">
    <property type="protein sequence ID" value="KAF7355892.1"/>
    <property type="molecule type" value="Genomic_DNA"/>
</dbReference>
<proteinExistence type="predicted"/>
<keyword evidence="2" id="KW-0812">Transmembrane</keyword>
<comment type="caution">
    <text evidence="3">The sequence shown here is derived from an EMBL/GenBank/DDBJ whole genome shotgun (WGS) entry which is preliminary data.</text>
</comment>
<protein>
    <submittedName>
        <fullName evidence="3">Uncharacterized protein</fullName>
    </submittedName>
</protein>